<dbReference type="Proteomes" id="UP000632535">
    <property type="component" value="Unassembled WGS sequence"/>
</dbReference>
<keyword evidence="2" id="KW-0812">Transmembrane</keyword>
<evidence type="ECO:0000313" key="3">
    <source>
        <dbReference type="EMBL" id="GGI11933.1"/>
    </source>
</evidence>
<accession>A0ABQ2BAM3</accession>
<feature type="transmembrane region" description="Helical" evidence="2">
    <location>
        <begin position="113"/>
        <end position="134"/>
    </location>
</feature>
<evidence type="ECO:0000313" key="4">
    <source>
        <dbReference type="Proteomes" id="UP000632535"/>
    </source>
</evidence>
<gene>
    <name evidence="3" type="ORF">GCM10007368_38660</name>
</gene>
<keyword evidence="2" id="KW-0472">Membrane</keyword>
<reference evidence="4" key="1">
    <citation type="journal article" date="2019" name="Int. J. Syst. Evol. Microbiol.">
        <title>The Global Catalogue of Microorganisms (GCM) 10K type strain sequencing project: providing services to taxonomists for standard genome sequencing and annotation.</title>
        <authorList>
            <consortium name="The Broad Institute Genomics Platform"/>
            <consortium name="The Broad Institute Genome Sequencing Center for Infectious Disease"/>
            <person name="Wu L."/>
            <person name="Ma J."/>
        </authorList>
    </citation>
    <scope>NUCLEOTIDE SEQUENCE [LARGE SCALE GENOMIC DNA]</scope>
    <source>
        <strain evidence="4">CCM 8653</strain>
    </source>
</reference>
<name>A0ABQ2BAM3_9MICO</name>
<dbReference type="EMBL" id="BMDG01000017">
    <property type="protein sequence ID" value="GGI11933.1"/>
    <property type="molecule type" value="Genomic_DNA"/>
</dbReference>
<sequence length="181" mass="18303">MAAPNPDADPGTPDDLPDDAVEARWADIVAQLGPLDGPDAPEHGASSGSSSQPTGGPAPAGDDPPVAAGPAAAPVAGQGPRDWPATPEVDALDEADSHFVPPEPEPLLSRDPLLTMAWSVVAAVPILTVVLVVVRALVPALHLPGWLGPVGGGLFLAAVAVLLWRMPHHRDPEDDGTGAVV</sequence>
<keyword evidence="2" id="KW-1133">Transmembrane helix</keyword>
<feature type="transmembrane region" description="Helical" evidence="2">
    <location>
        <begin position="146"/>
        <end position="164"/>
    </location>
</feature>
<evidence type="ECO:0000256" key="1">
    <source>
        <dbReference type="SAM" id="MobiDB-lite"/>
    </source>
</evidence>
<keyword evidence="4" id="KW-1185">Reference proteome</keyword>
<comment type="caution">
    <text evidence="3">The sequence shown here is derived from an EMBL/GenBank/DDBJ whole genome shotgun (WGS) entry which is preliminary data.</text>
</comment>
<protein>
    <submittedName>
        <fullName evidence="3">Uncharacterized protein</fullName>
    </submittedName>
</protein>
<organism evidence="3 4">
    <name type="scientific">Isoptericola cucumis</name>
    <dbReference type="NCBI Taxonomy" id="1776856"/>
    <lineage>
        <taxon>Bacteria</taxon>
        <taxon>Bacillati</taxon>
        <taxon>Actinomycetota</taxon>
        <taxon>Actinomycetes</taxon>
        <taxon>Micrococcales</taxon>
        <taxon>Promicromonosporaceae</taxon>
        <taxon>Isoptericola</taxon>
    </lineage>
</organism>
<proteinExistence type="predicted"/>
<evidence type="ECO:0000256" key="2">
    <source>
        <dbReference type="SAM" id="Phobius"/>
    </source>
</evidence>
<dbReference type="RefSeq" id="WP_188525379.1">
    <property type="nucleotide sequence ID" value="NZ_BMDG01000017.1"/>
</dbReference>
<feature type="compositionally biased region" description="Low complexity" evidence="1">
    <location>
        <begin position="44"/>
        <end position="80"/>
    </location>
</feature>
<feature type="region of interest" description="Disordered" evidence="1">
    <location>
        <begin position="1"/>
        <end position="98"/>
    </location>
</feature>